<proteinExistence type="predicted"/>
<reference evidence="1" key="1">
    <citation type="journal article" date="2014" name="Int. J. Syst. Evol. Microbiol.">
        <title>Complete genome sequence of Corynebacterium casei LMG S-19264T (=DSM 44701T), isolated from a smear-ripened cheese.</title>
        <authorList>
            <consortium name="US DOE Joint Genome Institute (JGI-PGF)"/>
            <person name="Walter F."/>
            <person name="Albersmeier A."/>
            <person name="Kalinowski J."/>
            <person name="Ruckert C."/>
        </authorList>
    </citation>
    <scope>NUCLEOTIDE SEQUENCE</scope>
    <source>
        <strain evidence="1">CGMCC 1.15178</strain>
    </source>
</reference>
<dbReference type="EMBL" id="BMHP01000001">
    <property type="protein sequence ID" value="GGD61740.1"/>
    <property type="molecule type" value="Genomic_DNA"/>
</dbReference>
<protein>
    <submittedName>
        <fullName evidence="1">Uncharacterized protein</fullName>
    </submittedName>
</protein>
<name>A0A916YUH5_9BACL</name>
<organism evidence="1 2">
    <name type="scientific">Paenibacillus nasutitermitis</name>
    <dbReference type="NCBI Taxonomy" id="1652958"/>
    <lineage>
        <taxon>Bacteria</taxon>
        <taxon>Bacillati</taxon>
        <taxon>Bacillota</taxon>
        <taxon>Bacilli</taxon>
        <taxon>Bacillales</taxon>
        <taxon>Paenibacillaceae</taxon>
        <taxon>Paenibacillus</taxon>
    </lineage>
</organism>
<dbReference type="AlphaFoldDB" id="A0A916YUH5"/>
<gene>
    <name evidence="1" type="ORF">GCM10010911_19530</name>
</gene>
<sequence>MSRLREAYRKAIKNVREQRLALPIEFHYDESEYVGERWHFILRDLKGFGQFQGESKRYRGF</sequence>
<evidence type="ECO:0000313" key="1">
    <source>
        <dbReference type="EMBL" id="GGD61740.1"/>
    </source>
</evidence>
<keyword evidence="2" id="KW-1185">Reference proteome</keyword>
<reference evidence="1" key="2">
    <citation type="submission" date="2020-09" db="EMBL/GenBank/DDBJ databases">
        <authorList>
            <person name="Sun Q."/>
            <person name="Zhou Y."/>
        </authorList>
    </citation>
    <scope>NUCLEOTIDE SEQUENCE</scope>
    <source>
        <strain evidence="1">CGMCC 1.15178</strain>
    </source>
</reference>
<accession>A0A916YUH5</accession>
<dbReference type="Proteomes" id="UP000612456">
    <property type="component" value="Unassembled WGS sequence"/>
</dbReference>
<comment type="caution">
    <text evidence="1">The sequence shown here is derived from an EMBL/GenBank/DDBJ whole genome shotgun (WGS) entry which is preliminary data.</text>
</comment>
<evidence type="ECO:0000313" key="2">
    <source>
        <dbReference type="Proteomes" id="UP000612456"/>
    </source>
</evidence>